<evidence type="ECO:0000256" key="1">
    <source>
        <dbReference type="SAM" id="MobiDB-lite"/>
    </source>
</evidence>
<organism evidence="2 3">
    <name type="scientific">Ignelater luminosus</name>
    <name type="common">Cucubano</name>
    <name type="synonym">Pyrophorus luminosus</name>
    <dbReference type="NCBI Taxonomy" id="2038154"/>
    <lineage>
        <taxon>Eukaryota</taxon>
        <taxon>Metazoa</taxon>
        <taxon>Ecdysozoa</taxon>
        <taxon>Arthropoda</taxon>
        <taxon>Hexapoda</taxon>
        <taxon>Insecta</taxon>
        <taxon>Pterygota</taxon>
        <taxon>Neoptera</taxon>
        <taxon>Endopterygota</taxon>
        <taxon>Coleoptera</taxon>
        <taxon>Polyphaga</taxon>
        <taxon>Elateriformia</taxon>
        <taxon>Elateroidea</taxon>
        <taxon>Elateridae</taxon>
        <taxon>Agrypninae</taxon>
        <taxon>Pyrophorini</taxon>
        <taxon>Ignelater</taxon>
    </lineage>
</organism>
<dbReference type="AlphaFoldDB" id="A0A8K0D5V4"/>
<comment type="caution">
    <text evidence="2">The sequence shown here is derived from an EMBL/GenBank/DDBJ whole genome shotgun (WGS) entry which is preliminary data.</text>
</comment>
<gene>
    <name evidence="2" type="ORF">ILUMI_06385</name>
</gene>
<dbReference type="Proteomes" id="UP000801492">
    <property type="component" value="Unassembled WGS sequence"/>
</dbReference>
<feature type="region of interest" description="Disordered" evidence="1">
    <location>
        <begin position="1"/>
        <end position="30"/>
    </location>
</feature>
<protein>
    <submittedName>
        <fullName evidence="2">Uncharacterized protein</fullName>
    </submittedName>
</protein>
<dbReference type="EMBL" id="VTPC01002630">
    <property type="protein sequence ID" value="KAF2899799.1"/>
    <property type="molecule type" value="Genomic_DNA"/>
</dbReference>
<accession>A0A8K0D5V4</accession>
<proteinExistence type="predicted"/>
<keyword evidence="3" id="KW-1185">Reference proteome</keyword>
<evidence type="ECO:0000313" key="3">
    <source>
        <dbReference type="Proteomes" id="UP000801492"/>
    </source>
</evidence>
<sequence>MVLLQEQTDKRDIANPTMVDHNEDKKHKSIKPKKVGFSIRDKEKKIATLLKKNPNVPERFLAKKVETSKLTVHRTSVQYGLKSYKSSESARSEFQETEVR</sequence>
<reference evidence="2" key="1">
    <citation type="submission" date="2019-08" db="EMBL/GenBank/DDBJ databases">
        <title>The genome of the North American firefly Photinus pyralis.</title>
        <authorList>
            <consortium name="Photinus pyralis genome working group"/>
            <person name="Fallon T.R."/>
            <person name="Sander Lower S.E."/>
            <person name="Weng J.-K."/>
        </authorList>
    </citation>
    <scope>NUCLEOTIDE SEQUENCE</scope>
    <source>
        <strain evidence="2">TRF0915ILg1</strain>
        <tissue evidence="2">Whole body</tissue>
    </source>
</reference>
<evidence type="ECO:0000313" key="2">
    <source>
        <dbReference type="EMBL" id="KAF2899799.1"/>
    </source>
</evidence>
<name>A0A8K0D5V4_IGNLU</name>